<accession>A0A811KN36</accession>
<comment type="caution">
    <text evidence="1">The sequence shown here is derived from an EMBL/GenBank/DDBJ whole genome shotgun (WGS) entry which is preliminary data.</text>
</comment>
<dbReference type="AlphaFoldDB" id="A0A811KN36"/>
<proteinExistence type="predicted"/>
<name>A0A811KN36_9BILA</name>
<dbReference type="EMBL" id="CAJFCW020000003">
    <property type="protein sequence ID" value="CAG9106554.1"/>
    <property type="molecule type" value="Genomic_DNA"/>
</dbReference>
<dbReference type="Proteomes" id="UP000783686">
    <property type="component" value="Unassembled WGS sequence"/>
</dbReference>
<gene>
    <name evidence="1" type="ORF">BOKJ2_LOCUS6744</name>
</gene>
<protein>
    <submittedName>
        <fullName evidence="1">Uncharacterized protein</fullName>
    </submittedName>
</protein>
<reference evidence="1" key="1">
    <citation type="submission" date="2020-09" db="EMBL/GenBank/DDBJ databases">
        <authorList>
            <person name="Kikuchi T."/>
        </authorList>
    </citation>
    <scope>NUCLEOTIDE SEQUENCE</scope>
    <source>
        <strain evidence="1">SH1</strain>
    </source>
</reference>
<dbReference type="EMBL" id="CAJFDH010000003">
    <property type="protein sequence ID" value="CAD5216751.1"/>
    <property type="molecule type" value="Genomic_DNA"/>
</dbReference>
<organism evidence="1 2">
    <name type="scientific">Bursaphelenchus okinawaensis</name>
    <dbReference type="NCBI Taxonomy" id="465554"/>
    <lineage>
        <taxon>Eukaryota</taxon>
        <taxon>Metazoa</taxon>
        <taxon>Ecdysozoa</taxon>
        <taxon>Nematoda</taxon>
        <taxon>Chromadorea</taxon>
        <taxon>Rhabditida</taxon>
        <taxon>Tylenchina</taxon>
        <taxon>Tylenchomorpha</taxon>
        <taxon>Aphelenchoidea</taxon>
        <taxon>Aphelenchoididae</taxon>
        <taxon>Bursaphelenchus</taxon>
    </lineage>
</organism>
<dbReference type="Proteomes" id="UP000614601">
    <property type="component" value="Unassembled WGS sequence"/>
</dbReference>
<keyword evidence="2" id="KW-1185">Reference proteome</keyword>
<dbReference type="OrthoDB" id="28413at2759"/>
<evidence type="ECO:0000313" key="2">
    <source>
        <dbReference type="Proteomes" id="UP000614601"/>
    </source>
</evidence>
<evidence type="ECO:0000313" key="1">
    <source>
        <dbReference type="EMBL" id="CAD5216751.1"/>
    </source>
</evidence>
<sequence length="851" mass="98616">MTENGSTEEIYVSRNLERVWGIVKFNPNFAELIYNEPECVIEKLNRVCNLKLSKADVTIERLITEATNLLKAPPAVRHGYSLYIRFDIHSKTKLFSGFYLVERNLELLKENFVLELTPAPDYYVEKVLDALKDGNDVVNTLKKVSNALNDQFFFEIWVHKVEFKRVLQIFIDSYEFVSENYQAHLMEYVSKASEFDWSQVDRGVIMSALHLLDIDNVSRLMSSFVVTLFQYVVDKLPEYHDFLSEKLDFEKILNLLLHSEQTYYYSFVRVLFFLWQMADEITFEQLKVISCTEKWVQCFKPIVENVAHYQHMKLTQELSKLCAGRMAYLTEKSKIRPNIENVNRITDLIRNIGEISPSSSYRLSKSVAAEFSLARDSKTFEAALCKTPPGLMAIEFIESALSDEDQELFDLATKGPLCPEDWCITMSDLISKTFKTMKNTTGGMRLCPLFLLEANPLPQFLKSLAILFNQTWLEVNNKKESVKNVLEVTQIKIRSCLETYPLTVAEWSRYFREHFDSEFSRNEVELLKQGRNDLEKRWRRALSDQQLPNIKSIIKETYSKPLKQGIVLQKLPKDIDRLLERETLKKEDKLQYRRWRLSTFEDVLFYRDCTENGEDIKNGEKAGIRIDEIKHIIHGPDFLAHANISKFENLSFQSGIFNSLKKRKSHPLTMPKGLVLQTVEDTYEMICDNEDILGKIIKTLNILCCKKYPERDVETLLNIQVETRLFNLKVLKLEKVGPPKEAEQNSAKTAKMSTTAILSEVLPKSSTISSELASKTTTISSEPLQKPSIVASFPKSYYDWIPKDYHNMINPKKVLRLNHKKATIPSFNKNVTEVTYDYDLEHDSSSDSSDL</sequence>